<feature type="domain" description="Solute-binding protein family 3/N-terminal" evidence="3">
    <location>
        <begin position="35"/>
        <end position="258"/>
    </location>
</feature>
<dbReference type="Gene3D" id="3.40.190.10">
    <property type="entry name" value="Periplasmic binding protein-like II"/>
    <property type="match status" value="4"/>
</dbReference>
<organism evidence="4 5">
    <name type="scientific">Blautia intestinihominis</name>
    <dbReference type="NCBI Taxonomy" id="3133152"/>
    <lineage>
        <taxon>Bacteria</taxon>
        <taxon>Bacillati</taxon>
        <taxon>Bacillota</taxon>
        <taxon>Clostridia</taxon>
        <taxon>Lachnospirales</taxon>
        <taxon>Lachnospiraceae</taxon>
        <taxon>Blautia</taxon>
    </lineage>
</organism>
<feature type="region of interest" description="Disordered" evidence="2">
    <location>
        <begin position="1"/>
        <end position="30"/>
    </location>
</feature>
<keyword evidence="5" id="KW-1185">Reference proteome</keyword>
<sequence>LNRRMRNRMSGGVRGRRQKPSPTRSVDVSAQSAETVKVGYYFSNNFQEGMDDRAPKSGYSYEYLQKLASYTGWKYEYVYGEWDELFEKLKDGEIDLMAGVAYSEDRVDQIGYPDSEMLNETFYIYKDTDDSSMQCGDIASYSGKKIGTLKGDQRMTAALEQWKARHRADIEIEYYSDLTECARVFNEQQIDGFVSADNVVSSYSGITPVEKIGKQLFYLCTAKEREDLLSELNMAMSIMNEQDAVEVDELRNKYYTETTVSVFLSQQEQQWMKEHAQITVGYLADYLPYCDKAEDGSATGLVSDIVPDLFDALSGDYDPEIIYRCFDDQQEMLDCLKNGEVDFVMPVSDGKWYAEQEEFVQSSAVVAFPIALVYREPYDNEVTSRIAVNQNNLRQYWYTLANYPDAEIVMYDGIEACIDAVNSGEADSTLLSANRRNFWRKLCAQQSRHP</sequence>
<dbReference type="EMBL" id="JBBMEI010000116">
    <property type="protein sequence ID" value="MEQ2360253.1"/>
    <property type="molecule type" value="Genomic_DNA"/>
</dbReference>
<keyword evidence="1" id="KW-0732">Signal</keyword>
<dbReference type="Proteomes" id="UP001446032">
    <property type="component" value="Unassembled WGS sequence"/>
</dbReference>
<dbReference type="Pfam" id="PF00497">
    <property type="entry name" value="SBP_bac_3"/>
    <property type="match status" value="1"/>
</dbReference>
<dbReference type="PANTHER" id="PTHR35936:SF38">
    <property type="entry name" value="GLUTAMINE-BINDING PERIPLASMIC PROTEIN"/>
    <property type="match status" value="1"/>
</dbReference>
<comment type="caution">
    <text evidence="4">The sequence shown here is derived from an EMBL/GenBank/DDBJ whole genome shotgun (WGS) entry which is preliminary data.</text>
</comment>
<feature type="non-terminal residue" evidence="4">
    <location>
        <position position="1"/>
    </location>
</feature>
<evidence type="ECO:0000313" key="5">
    <source>
        <dbReference type="Proteomes" id="UP001446032"/>
    </source>
</evidence>
<evidence type="ECO:0000256" key="1">
    <source>
        <dbReference type="ARBA" id="ARBA00022729"/>
    </source>
</evidence>
<evidence type="ECO:0000313" key="4">
    <source>
        <dbReference type="EMBL" id="MEQ2360253.1"/>
    </source>
</evidence>
<dbReference type="RefSeq" id="WP_349078692.1">
    <property type="nucleotide sequence ID" value="NZ_JBBMEI010000116.1"/>
</dbReference>
<evidence type="ECO:0000256" key="2">
    <source>
        <dbReference type="SAM" id="MobiDB-lite"/>
    </source>
</evidence>
<evidence type="ECO:0000259" key="3">
    <source>
        <dbReference type="SMART" id="SM00062"/>
    </source>
</evidence>
<accession>A0ABV1ARM0</accession>
<dbReference type="InterPro" id="IPR001638">
    <property type="entry name" value="Solute-binding_3/MltF_N"/>
</dbReference>
<reference evidence="4 5" key="1">
    <citation type="submission" date="2024-03" db="EMBL/GenBank/DDBJ databases">
        <title>Human intestinal bacterial collection.</title>
        <authorList>
            <person name="Pauvert C."/>
            <person name="Hitch T.C.A."/>
            <person name="Clavel T."/>
        </authorList>
    </citation>
    <scope>NUCLEOTIDE SEQUENCE [LARGE SCALE GENOMIC DNA]</scope>
    <source>
        <strain evidence="4 5">CLA-AA-H95</strain>
    </source>
</reference>
<dbReference type="PANTHER" id="PTHR35936">
    <property type="entry name" value="MEMBRANE-BOUND LYTIC MUREIN TRANSGLYCOSYLASE F"/>
    <property type="match status" value="1"/>
</dbReference>
<dbReference type="SUPFAM" id="SSF53850">
    <property type="entry name" value="Periplasmic binding protein-like II"/>
    <property type="match status" value="2"/>
</dbReference>
<dbReference type="SMART" id="SM00062">
    <property type="entry name" value="PBPb"/>
    <property type="match status" value="1"/>
</dbReference>
<name>A0ABV1ARM0_9FIRM</name>
<protein>
    <submittedName>
        <fullName evidence="4">Transporter substrate-binding domain-containing protein</fullName>
    </submittedName>
</protein>
<feature type="compositionally biased region" description="Polar residues" evidence="2">
    <location>
        <begin position="20"/>
        <end position="30"/>
    </location>
</feature>
<gene>
    <name evidence="4" type="ORF">WMO75_18375</name>
</gene>
<proteinExistence type="predicted"/>